<dbReference type="OrthoDB" id="20839at2759"/>
<dbReference type="EMBL" id="KI913955">
    <property type="protein sequence ID" value="ETW07064.1"/>
    <property type="molecule type" value="Genomic_DNA"/>
</dbReference>
<dbReference type="VEuPathDB" id="FungiDB:H310_03138"/>
<dbReference type="InterPro" id="IPR011011">
    <property type="entry name" value="Znf_FYVE_PHD"/>
</dbReference>
<dbReference type="SUPFAM" id="SSF57903">
    <property type="entry name" value="FYVE/PHD zinc finger"/>
    <property type="match status" value="2"/>
</dbReference>
<evidence type="ECO:0000256" key="1">
    <source>
        <dbReference type="ARBA" id="ARBA00022723"/>
    </source>
</evidence>
<feature type="domain" description="PHD-type" evidence="6">
    <location>
        <begin position="87"/>
        <end position="137"/>
    </location>
</feature>
<feature type="region of interest" description="Disordered" evidence="5">
    <location>
        <begin position="1"/>
        <end position="21"/>
    </location>
</feature>
<feature type="compositionally biased region" description="Basic and acidic residues" evidence="5">
    <location>
        <begin position="666"/>
        <end position="691"/>
    </location>
</feature>
<reference evidence="8" key="1">
    <citation type="submission" date="2013-12" db="EMBL/GenBank/DDBJ databases">
        <title>The Genome Sequence of Aphanomyces invadans NJM9701.</title>
        <authorList>
            <consortium name="The Broad Institute Genomics Platform"/>
            <person name="Russ C."/>
            <person name="Tyler B."/>
            <person name="van West P."/>
            <person name="Dieguez-Uribeondo J."/>
            <person name="Young S.K."/>
            <person name="Zeng Q."/>
            <person name="Gargeya S."/>
            <person name="Fitzgerald M."/>
            <person name="Abouelleil A."/>
            <person name="Alvarado L."/>
            <person name="Chapman S.B."/>
            <person name="Gainer-Dewar J."/>
            <person name="Goldberg J."/>
            <person name="Griggs A."/>
            <person name="Gujja S."/>
            <person name="Hansen M."/>
            <person name="Howarth C."/>
            <person name="Imamovic A."/>
            <person name="Ireland A."/>
            <person name="Larimer J."/>
            <person name="McCowan C."/>
            <person name="Murphy C."/>
            <person name="Pearson M."/>
            <person name="Poon T.W."/>
            <person name="Priest M."/>
            <person name="Roberts A."/>
            <person name="Saif S."/>
            <person name="Shea T."/>
            <person name="Sykes S."/>
            <person name="Wortman J."/>
            <person name="Nusbaum C."/>
            <person name="Birren B."/>
        </authorList>
    </citation>
    <scope>NUCLEOTIDE SEQUENCE [LARGE SCALE GENOMIC DNA]</scope>
    <source>
        <strain evidence="8">NJM9701</strain>
    </source>
</reference>
<feature type="compositionally biased region" description="Pro residues" evidence="5">
    <location>
        <begin position="710"/>
        <end position="723"/>
    </location>
</feature>
<dbReference type="InterPro" id="IPR019787">
    <property type="entry name" value="Znf_PHD-finger"/>
</dbReference>
<dbReference type="Pfam" id="PF13832">
    <property type="entry name" value="zf-HC5HC2H_2"/>
    <property type="match status" value="1"/>
</dbReference>
<dbReference type="InterPro" id="IPR013083">
    <property type="entry name" value="Znf_RING/FYVE/PHD"/>
</dbReference>
<dbReference type="Gene3D" id="3.30.40.10">
    <property type="entry name" value="Zinc/RING finger domain, C3HC4 (zinc finger)"/>
    <property type="match status" value="2"/>
</dbReference>
<dbReference type="InterPro" id="IPR050701">
    <property type="entry name" value="Histone_Mod_Regulator"/>
</dbReference>
<dbReference type="STRING" id="157072.A0A024UL83"/>
<dbReference type="SMART" id="SM00249">
    <property type="entry name" value="PHD"/>
    <property type="match status" value="2"/>
</dbReference>
<evidence type="ECO:0000256" key="4">
    <source>
        <dbReference type="PROSITE-ProRule" id="PRU00146"/>
    </source>
</evidence>
<dbReference type="GO" id="GO:0006357">
    <property type="term" value="P:regulation of transcription by RNA polymerase II"/>
    <property type="evidence" value="ECO:0007669"/>
    <property type="project" value="TreeGrafter"/>
</dbReference>
<evidence type="ECO:0000256" key="2">
    <source>
        <dbReference type="ARBA" id="ARBA00022771"/>
    </source>
</evidence>
<dbReference type="PROSITE" id="PS51805">
    <property type="entry name" value="EPHD"/>
    <property type="match status" value="1"/>
</dbReference>
<evidence type="ECO:0000259" key="6">
    <source>
        <dbReference type="PROSITE" id="PS50016"/>
    </source>
</evidence>
<dbReference type="PANTHER" id="PTHR13793">
    <property type="entry name" value="PHD FINGER PROTEINS"/>
    <property type="match status" value="1"/>
</dbReference>
<feature type="compositionally biased region" description="Low complexity" evidence="5">
    <location>
        <begin position="696"/>
        <end position="709"/>
    </location>
</feature>
<dbReference type="InterPro" id="IPR019786">
    <property type="entry name" value="Zinc_finger_PHD-type_CS"/>
</dbReference>
<dbReference type="PANTHER" id="PTHR13793:SF107">
    <property type="entry name" value="BROMODOMAIN-CONTAINING PROTEIN HOMOLOG"/>
    <property type="match status" value="1"/>
</dbReference>
<sequence>MEEENGNRPEDATTSPMVPPEKRLSLFRETSIPRKRLMRPNRQQNPVVAAIVDDIVDHAIASDDMPHGHSANLKRVCVPDEDLCISEGWCSVCNGGESTPGDLIVYCDMCGIPVHQSCYGVPIVPKGNWNCQRCTALLVTNQSPSSMICAICHRYGGAMKPLRRIQRVTTLPEWVHVLCVWWDHDIVVPNMHVMEPLQMVHPPMNNRQRTCMICHRNEGYLIQCHWNQCNAWFHAICARFGDANTIHCHRDEPQRHLGGGFLQVEIEDGHRAAFHGYCPRHATQEFCLDDVVTKLVASDLISDVKIARAIEKLPTSTPDPDEQLAALGKWLVKYAEQSMASMPSLQLLQILVDHLPQIYKTYPSTTIQLHDLLGGAWIEKLHATFGRHADDPFDYCAVCEEPLTHLDHGFYCTNSHRPHMQHWSCQTKPVVVAASRPSKKKVKSTRLSKPPTPSSLIAEGRAAAAAIARRPPTRDSWPEAVAMLCGVCSLPMDHRAVAVSKSGGFHVLPIVETTAVYANQGQFMNDLASNDKAAAKAATNALPPTDRFRVQRGIRLVKEIQALLRHATTYQATQDDAVYSGMCTQLTGIIDWVKPLDGYAGEKLTQVHAMLVSKRGPGMAVLKQLVRDYTKLLHTKHVRAVDKAVQDQRKREMESVLESERVAREQVEAESERARKADLQRARKRERERERKRQKLLAAAASSAPSTPAATPPSATPGPPVKR</sequence>
<evidence type="ECO:0000259" key="7">
    <source>
        <dbReference type="PROSITE" id="PS51805"/>
    </source>
</evidence>
<feature type="compositionally biased region" description="Basic and acidic residues" evidence="5">
    <location>
        <begin position="1"/>
        <end position="11"/>
    </location>
</feature>
<keyword evidence="2 4" id="KW-0863">Zinc-finger</keyword>
<dbReference type="InterPro" id="IPR034732">
    <property type="entry name" value="EPHD"/>
</dbReference>
<accession>A0A024UL83</accession>
<dbReference type="PROSITE" id="PS50016">
    <property type="entry name" value="ZF_PHD_2"/>
    <property type="match status" value="1"/>
</dbReference>
<keyword evidence="1" id="KW-0479">Metal-binding</keyword>
<protein>
    <recommendedName>
        <fullName evidence="9">PHD-type domain-containing protein</fullName>
    </recommendedName>
</protein>
<name>A0A024UL83_9STRA</name>
<organism evidence="8">
    <name type="scientific">Aphanomyces invadans</name>
    <dbReference type="NCBI Taxonomy" id="157072"/>
    <lineage>
        <taxon>Eukaryota</taxon>
        <taxon>Sar</taxon>
        <taxon>Stramenopiles</taxon>
        <taxon>Oomycota</taxon>
        <taxon>Saprolegniomycetes</taxon>
        <taxon>Saprolegniales</taxon>
        <taxon>Verrucalvaceae</taxon>
        <taxon>Aphanomyces</taxon>
    </lineage>
</organism>
<dbReference type="InterPro" id="IPR001965">
    <property type="entry name" value="Znf_PHD"/>
</dbReference>
<gene>
    <name evidence="8" type="ORF">H310_03138</name>
</gene>
<feature type="domain" description="PHD-type" evidence="7">
    <location>
        <begin position="146"/>
        <end position="282"/>
    </location>
</feature>
<dbReference type="GeneID" id="20080188"/>
<dbReference type="GO" id="GO:0008270">
    <property type="term" value="F:zinc ion binding"/>
    <property type="evidence" value="ECO:0007669"/>
    <property type="project" value="UniProtKB-KW"/>
</dbReference>
<dbReference type="AlphaFoldDB" id="A0A024UL83"/>
<evidence type="ECO:0000256" key="3">
    <source>
        <dbReference type="ARBA" id="ARBA00022833"/>
    </source>
</evidence>
<evidence type="ECO:0000256" key="5">
    <source>
        <dbReference type="SAM" id="MobiDB-lite"/>
    </source>
</evidence>
<dbReference type="Pfam" id="PF13831">
    <property type="entry name" value="PHD_2"/>
    <property type="match status" value="1"/>
</dbReference>
<evidence type="ECO:0008006" key="9">
    <source>
        <dbReference type="Google" id="ProtNLM"/>
    </source>
</evidence>
<dbReference type="eggNOG" id="KOG0955">
    <property type="taxonomic scope" value="Eukaryota"/>
</dbReference>
<evidence type="ECO:0000313" key="8">
    <source>
        <dbReference type="EMBL" id="ETW07064.1"/>
    </source>
</evidence>
<dbReference type="RefSeq" id="XP_008865139.1">
    <property type="nucleotide sequence ID" value="XM_008866917.1"/>
</dbReference>
<dbReference type="PROSITE" id="PS01359">
    <property type="entry name" value="ZF_PHD_1"/>
    <property type="match status" value="1"/>
</dbReference>
<proteinExistence type="predicted"/>
<feature type="region of interest" description="Disordered" evidence="5">
    <location>
        <begin position="666"/>
        <end position="723"/>
    </location>
</feature>
<keyword evidence="3" id="KW-0862">Zinc</keyword>
<dbReference type="CDD" id="cd15571">
    <property type="entry name" value="ePHD"/>
    <property type="match status" value="1"/>
</dbReference>
<dbReference type="CDD" id="cd15492">
    <property type="entry name" value="PHD_BRPF_JADE_like"/>
    <property type="match status" value="1"/>
</dbReference>